<evidence type="ECO:0000313" key="11">
    <source>
        <dbReference type="Proteomes" id="UP001289615"/>
    </source>
</evidence>
<dbReference type="SUPFAM" id="SSF103039">
    <property type="entry name" value="CheC-like"/>
    <property type="match status" value="1"/>
</dbReference>
<organism evidence="10 11">
    <name type="scientific">Lysinibacillus irui</name>
    <dbReference type="NCBI Taxonomy" id="2998077"/>
    <lineage>
        <taxon>Bacteria</taxon>
        <taxon>Bacillati</taxon>
        <taxon>Bacillota</taxon>
        <taxon>Bacilli</taxon>
        <taxon>Bacillales</taxon>
        <taxon>Bacillaceae</taxon>
        <taxon>Lysinibacillus</taxon>
    </lineage>
</organism>
<dbReference type="Proteomes" id="UP001289615">
    <property type="component" value="Unassembled WGS sequence"/>
</dbReference>
<dbReference type="InterPro" id="IPR007597">
    <property type="entry name" value="CheC"/>
</dbReference>
<protein>
    <submittedName>
        <fullName evidence="10">Flagellar motor switch phosphatase FliY</fullName>
    </submittedName>
</protein>
<feature type="domain" description="CheC-like protein" evidence="9">
    <location>
        <begin position="144"/>
        <end position="179"/>
    </location>
</feature>
<evidence type="ECO:0000256" key="4">
    <source>
        <dbReference type="ARBA" id="ARBA00022500"/>
    </source>
</evidence>
<feature type="domain" description="Flagellar motor switch protein FliN-like C-terminal" evidence="8">
    <location>
        <begin position="327"/>
        <end position="397"/>
    </location>
</feature>
<dbReference type="NCBIfam" id="NF005995">
    <property type="entry name" value="PRK08119.1"/>
    <property type="match status" value="1"/>
</dbReference>
<keyword evidence="10" id="KW-0282">Flagellum</keyword>
<evidence type="ECO:0000259" key="8">
    <source>
        <dbReference type="Pfam" id="PF01052"/>
    </source>
</evidence>
<keyword evidence="11" id="KW-1185">Reference proteome</keyword>
<dbReference type="InterPro" id="IPR001543">
    <property type="entry name" value="FliN-like_C"/>
</dbReference>
<feature type="region of interest" description="Disordered" evidence="7">
    <location>
        <begin position="250"/>
        <end position="275"/>
    </location>
</feature>
<dbReference type="Gene3D" id="2.30.330.10">
    <property type="entry name" value="SpoA-like"/>
    <property type="match status" value="1"/>
</dbReference>
<keyword evidence="10" id="KW-0966">Cell projection</keyword>
<dbReference type="InterPro" id="IPR036429">
    <property type="entry name" value="SpoA-like_sf"/>
</dbReference>
<keyword evidence="3" id="KW-1003">Cell membrane</keyword>
<evidence type="ECO:0000256" key="2">
    <source>
        <dbReference type="ARBA" id="ARBA00009226"/>
    </source>
</evidence>
<evidence type="ECO:0000256" key="6">
    <source>
        <dbReference type="ARBA" id="ARBA00023136"/>
    </source>
</evidence>
<dbReference type="PANTHER" id="PTHR43484:SF1">
    <property type="entry name" value="FLAGELLAR MOTOR SWITCH PROTEIN FLIN"/>
    <property type="match status" value="1"/>
</dbReference>
<comment type="caution">
    <text evidence="10">The sequence shown here is derived from an EMBL/GenBank/DDBJ whole genome shotgun (WGS) entry which is preliminary data.</text>
</comment>
<feature type="domain" description="CheC-like protein" evidence="9">
    <location>
        <begin position="47"/>
        <end position="83"/>
    </location>
</feature>
<keyword evidence="4" id="KW-0145">Chemotaxis</keyword>
<dbReference type="RefSeq" id="WP_312505180.1">
    <property type="nucleotide sequence ID" value="NZ_JAXLNX010000008.1"/>
</dbReference>
<accession>A0ABU5NJV1</accession>
<dbReference type="Gene3D" id="3.40.1550.10">
    <property type="entry name" value="CheC-like"/>
    <property type="match status" value="1"/>
</dbReference>
<dbReference type="InterPro" id="IPR028976">
    <property type="entry name" value="CheC-like_sf"/>
</dbReference>
<comment type="subcellular location">
    <subcellularLocation>
        <location evidence="1">Cell membrane</location>
        <topology evidence="1">Peripheral membrane protein</topology>
        <orientation evidence="1">Cytoplasmic side</orientation>
    </subcellularLocation>
</comment>
<comment type="similarity">
    <text evidence="2">Belongs to the FliN/MopA/SpaO family.</text>
</comment>
<evidence type="ECO:0000256" key="7">
    <source>
        <dbReference type="SAM" id="MobiDB-lite"/>
    </source>
</evidence>
<evidence type="ECO:0000256" key="1">
    <source>
        <dbReference type="ARBA" id="ARBA00004413"/>
    </source>
</evidence>
<evidence type="ECO:0000313" key="10">
    <source>
        <dbReference type="EMBL" id="MEA0976298.1"/>
    </source>
</evidence>
<evidence type="ECO:0000256" key="3">
    <source>
        <dbReference type="ARBA" id="ARBA00022475"/>
    </source>
</evidence>
<dbReference type="CDD" id="cd17907">
    <property type="entry name" value="FliY_FliN-Y"/>
    <property type="match status" value="1"/>
</dbReference>
<dbReference type="InterPro" id="IPR012826">
    <property type="entry name" value="FliN"/>
</dbReference>
<evidence type="ECO:0000256" key="5">
    <source>
        <dbReference type="ARBA" id="ARBA00022779"/>
    </source>
</evidence>
<name>A0ABU5NJV1_9BACI</name>
<proteinExistence type="inferred from homology"/>
<gene>
    <name evidence="10" type="primary">fliY</name>
    <name evidence="10" type="ORF">U6C28_08365</name>
</gene>
<reference evidence="10 11" key="1">
    <citation type="submission" date="2023-12" db="EMBL/GenBank/DDBJ databases">
        <title>Genome comparison identifies genes involved in endophytic behavior of Lysinibacillus irui and provides insights into its role as a plant-growth promoting bacterium.</title>
        <authorList>
            <person name="Hilario S."/>
            <person name="Matos I."/>
            <person name="Goncalves M.F.M."/>
            <person name="Pardo C.A."/>
            <person name="Santos M.J."/>
        </authorList>
    </citation>
    <scope>NUCLEOTIDE SEQUENCE [LARGE SCALE GENOMIC DNA]</scope>
    <source>
        <strain evidence="10 11">B3</strain>
    </source>
</reference>
<keyword evidence="6" id="KW-0472">Membrane</keyword>
<feature type="compositionally biased region" description="Basic and acidic residues" evidence="7">
    <location>
        <begin position="13"/>
        <end position="25"/>
    </location>
</feature>
<dbReference type="PRINTS" id="PR00956">
    <property type="entry name" value="FLGMOTORFLIN"/>
</dbReference>
<dbReference type="SUPFAM" id="SSF101801">
    <property type="entry name" value="Surface presentation of antigens (SPOA)"/>
    <property type="match status" value="1"/>
</dbReference>
<evidence type="ECO:0000259" key="9">
    <source>
        <dbReference type="Pfam" id="PF04509"/>
    </source>
</evidence>
<dbReference type="PANTHER" id="PTHR43484">
    <property type="match status" value="1"/>
</dbReference>
<dbReference type="Pfam" id="PF04509">
    <property type="entry name" value="CheC"/>
    <property type="match status" value="2"/>
</dbReference>
<dbReference type="InterPro" id="IPR051469">
    <property type="entry name" value="FliN/MopA/SpaO"/>
</dbReference>
<keyword evidence="5" id="KW-0283">Flagellar rotation</keyword>
<dbReference type="NCBIfam" id="TIGR02480">
    <property type="entry name" value="fliN"/>
    <property type="match status" value="1"/>
</dbReference>
<feature type="compositionally biased region" description="Acidic residues" evidence="7">
    <location>
        <begin position="1"/>
        <end position="12"/>
    </location>
</feature>
<keyword evidence="10" id="KW-0969">Cilium</keyword>
<sequence>MSDEMLSQEEIEALLRGETLEDKNSDTAASSNDETNEIRVEDYLDSFAQDALGEVGNISFGSSATALSALLGQKVDITTPSISMINRNKLEEEFPHPYVAVQVEYTIGLTGMNLLVIKQSDAAIIADLMLGGDGLNPKPDLGEIQLSAVQEAMNQMMGSAATSMSTVFNKKVDISPPTIDLMNISQDEGRENIPEDDLLVKVSFRLRIGNLIDSNLMQLLPLKFSQNIVKSLLGETESIEEPVAATIAPEAPPVAPTPVQQSAPATPPPAQPIYEQPAAPMQQPIYQEQPQFTQPSRPAQPVNVQQAQFASFDTNVISQSEARNLNMLLDIPLQVTVELGRTKRSVKEILELSSGSIIELDKLAGEPVDILVNSRLIAKGEVVVIDENFGVRITDVLSQAERLNNLR</sequence>
<dbReference type="InterPro" id="IPR001172">
    <property type="entry name" value="FliN_T3SS_HrcQb"/>
</dbReference>
<dbReference type="EMBL" id="JAXUIA010000005">
    <property type="protein sequence ID" value="MEA0976298.1"/>
    <property type="molecule type" value="Genomic_DNA"/>
</dbReference>
<feature type="region of interest" description="Disordered" evidence="7">
    <location>
        <begin position="1"/>
        <end position="36"/>
    </location>
</feature>
<dbReference type="Pfam" id="PF01052">
    <property type="entry name" value="FliMN_C"/>
    <property type="match status" value="1"/>
</dbReference>